<feature type="domain" description="MULE transposase N-terminal all-beta" evidence="2">
    <location>
        <begin position="19"/>
        <end position="112"/>
    </location>
</feature>
<evidence type="ECO:0000259" key="3">
    <source>
        <dbReference type="Pfam" id="PF10551"/>
    </source>
</evidence>
<dbReference type="Proteomes" id="UP000694864">
    <property type="component" value="Chromosome 16"/>
</dbReference>
<dbReference type="InterPro" id="IPR004332">
    <property type="entry name" value="Transposase_MuDR"/>
</dbReference>
<dbReference type="Pfam" id="PF10532">
    <property type="entry name" value="Plant_all_beta"/>
    <property type="match status" value="1"/>
</dbReference>
<dbReference type="InterPro" id="IPR018290">
    <property type="entry name" value="MULE_transposase_N"/>
</dbReference>
<dbReference type="Pfam" id="PF10551">
    <property type="entry name" value="MULE"/>
    <property type="match status" value="1"/>
</dbReference>
<evidence type="ECO:0000259" key="1">
    <source>
        <dbReference type="Pfam" id="PF03108"/>
    </source>
</evidence>
<dbReference type="InterPro" id="IPR018289">
    <property type="entry name" value="MULE_transposase_dom"/>
</dbReference>
<feature type="domain" description="MULE transposase" evidence="3">
    <location>
        <begin position="363"/>
        <end position="457"/>
    </location>
</feature>
<name>A0ABM0WQ33_CAMSA</name>
<evidence type="ECO:0000259" key="2">
    <source>
        <dbReference type="Pfam" id="PF10532"/>
    </source>
</evidence>
<protein>
    <submittedName>
        <fullName evidence="5">Uncharacterized protein LOC104754065</fullName>
    </submittedName>
</protein>
<evidence type="ECO:0000313" key="4">
    <source>
        <dbReference type="Proteomes" id="UP000694864"/>
    </source>
</evidence>
<feature type="domain" description="Transposase MuDR plant" evidence="1">
    <location>
        <begin position="168"/>
        <end position="230"/>
    </location>
</feature>
<dbReference type="RefSeq" id="XP_010474526.1">
    <property type="nucleotide sequence ID" value="XM_010476224.1"/>
</dbReference>
<dbReference type="PANTHER" id="PTHR31973:SF187">
    <property type="entry name" value="MUTATOR TRANSPOSASE MUDRA PROTEIN"/>
    <property type="match status" value="1"/>
</dbReference>
<dbReference type="GeneID" id="104754065"/>
<gene>
    <name evidence="5" type="primary">LOC104754065</name>
</gene>
<dbReference type="PANTHER" id="PTHR31973">
    <property type="entry name" value="POLYPROTEIN, PUTATIVE-RELATED"/>
    <property type="match status" value="1"/>
</dbReference>
<reference evidence="4" key="1">
    <citation type="journal article" date="2014" name="Nat. Commun.">
        <title>The emerging biofuel crop Camelina sativa retains a highly undifferentiated hexaploid genome structure.</title>
        <authorList>
            <person name="Kagale S."/>
            <person name="Koh C."/>
            <person name="Nixon J."/>
            <person name="Bollina V."/>
            <person name="Clarke W.E."/>
            <person name="Tuteja R."/>
            <person name="Spillane C."/>
            <person name="Robinson S.J."/>
            <person name="Links M.G."/>
            <person name="Clarke C."/>
            <person name="Higgins E.E."/>
            <person name="Huebert T."/>
            <person name="Sharpe A.G."/>
            <person name="Parkin I.A."/>
        </authorList>
    </citation>
    <scope>NUCLEOTIDE SEQUENCE [LARGE SCALE GENOMIC DNA]</scope>
    <source>
        <strain evidence="4">cv. DH55</strain>
    </source>
</reference>
<proteinExistence type="predicted"/>
<accession>A0ABM0WQ33</accession>
<reference evidence="5" key="2">
    <citation type="submission" date="2025-08" db="UniProtKB">
        <authorList>
            <consortium name="RefSeq"/>
        </authorList>
    </citation>
    <scope>IDENTIFICATION</scope>
    <source>
        <tissue evidence="5">Leaf</tissue>
    </source>
</reference>
<dbReference type="Pfam" id="PF03108">
    <property type="entry name" value="DBD_Tnp_Mut"/>
    <property type="match status" value="1"/>
</dbReference>
<evidence type="ECO:0000313" key="5">
    <source>
        <dbReference type="RefSeq" id="XP_010474526.1"/>
    </source>
</evidence>
<sequence>METSIEEVSYSALVQKICRKAKVDETMTELKLSYVPESVHPKRPIHIHDDDDLMCYLEMNPDQFQVLHVEVVNDVEINQGDEQSRGTVGCSLNEELISSSRATYENTMYEGEPSERFEMMENSDGNMVLYQEQSEERAIADNCDMIEGSEVTPVVNREWEDGLDLTLRQEFESKQAVKDLVEKAAHKNCFEFVIVKSDTMLFVVKCCEFKRGCKWSLRAARNGNSDSFSVRTYNKTHTCLRSDTSTMRRKRRGTPHLVASVLREDYPCLIDTPTPKNLIPLVQSRVGVKVSYSTANRGKKLAAYDLRGTPEDSFKLVHCYMHMLQTMNPGTISFVELDEAQRFKYLFFALGACIEGFKAMRKVIIVDATSIKNVYGGVLIVATAQDPDHHHYPIAFGVVDGEKDTSWTWFFSKLKSVVPDCPELVFCSDRNQSLIKSINTVYPLSHHGYCIYHLSQNVKLSCKNVNRDLVATKFMECAKAYTEPEFEKLYADFIRRYPAASTYLDNYVGQNKWAQCYFPGARYNIDTTNTVKSINGVFRFARAYPLLPMIDAIVSKVAEWFNKYRKISLETPKEQKLVPFVETLMHTRCSEAKLLPVTELNSYFLEYSVTGVDGSSYVVDLRRKTCYWDMRINF</sequence>
<keyword evidence="4" id="KW-1185">Reference proteome</keyword>
<organism evidence="4 5">
    <name type="scientific">Camelina sativa</name>
    <name type="common">False flax</name>
    <name type="synonym">Myagrum sativum</name>
    <dbReference type="NCBI Taxonomy" id="90675"/>
    <lineage>
        <taxon>Eukaryota</taxon>
        <taxon>Viridiplantae</taxon>
        <taxon>Streptophyta</taxon>
        <taxon>Embryophyta</taxon>
        <taxon>Tracheophyta</taxon>
        <taxon>Spermatophyta</taxon>
        <taxon>Magnoliopsida</taxon>
        <taxon>eudicotyledons</taxon>
        <taxon>Gunneridae</taxon>
        <taxon>Pentapetalae</taxon>
        <taxon>rosids</taxon>
        <taxon>malvids</taxon>
        <taxon>Brassicales</taxon>
        <taxon>Brassicaceae</taxon>
        <taxon>Camelineae</taxon>
        <taxon>Camelina</taxon>
    </lineage>
</organism>